<gene>
    <name evidence="1" type="ORF">T03_7300</name>
</gene>
<name>A0A0V1D9N4_TRIBR</name>
<dbReference type="EMBL" id="JYDI01000022">
    <property type="protein sequence ID" value="KRY58329.1"/>
    <property type="molecule type" value="Genomic_DNA"/>
</dbReference>
<evidence type="ECO:0000313" key="2">
    <source>
        <dbReference type="Proteomes" id="UP000054653"/>
    </source>
</evidence>
<comment type="caution">
    <text evidence="1">The sequence shown here is derived from an EMBL/GenBank/DDBJ whole genome shotgun (WGS) entry which is preliminary data.</text>
</comment>
<evidence type="ECO:0000313" key="1">
    <source>
        <dbReference type="EMBL" id="KRY58329.1"/>
    </source>
</evidence>
<protein>
    <submittedName>
        <fullName evidence="1">Uncharacterized protein</fullName>
    </submittedName>
</protein>
<dbReference type="Proteomes" id="UP000054653">
    <property type="component" value="Unassembled WGS sequence"/>
</dbReference>
<organism evidence="1 2">
    <name type="scientific">Trichinella britovi</name>
    <name type="common">Parasitic roundworm</name>
    <dbReference type="NCBI Taxonomy" id="45882"/>
    <lineage>
        <taxon>Eukaryota</taxon>
        <taxon>Metazoa</taxon>
        <taxon>Ecdysozoa</taxon>
        <taxon>Nematoda</taxon>
        <taxon>Enoplea</taxon>
        <taxon>Dorylaimia</taxon>
        <taxon>Trichinellida</taxon>
        <taxon>Trichinellidae</taxon>
        <taxon>Trichinella</taxon>
    </lineage>
</organism>
<accession>A0A0V1D9N4</accession>
<keyword evidence="2" id="KW-1185">Reference proteome</keyword>
<reference evidence="1 2" key="1">
    <citation type="submission" date="2015-01" db="EMBL/GenBank/DDBJ databases">
        <title>Evolution of Trichinella species and genotypes.</title>
        <authorList>
            <person name="Korhonen P.K."/>
            <person name="Edoardo P."/>
            <person name="Giuseppe L.R."/>
            <person name="Gasser R.B."/>
        </authorList>
    </citation>
    <scope>NUCLEOTIDE SEQUENCE [LARGE SCALE GENOMIC DNA]</scope>
    <source>
        <strain evidence="1">ISS120</strain>
    </source>
</reference>
<proteinExistence type="predicted"/>
<sequence>MCVKLSQVVSTTATANVLYFLHCFDYYLREAVLTTFVYNNIARNQKIRKRDYRTEPVGWFIVVAARTGAAMQLITDRSICDTQHLECGVHRQVSLESTEDEYTDYKEGKYEQSVRHRDWSVH</sequence>
<dbReference type="AlphaFoldDB" id="A0A0V1D9N4"/>